<keyword evidence="2" id="KW-1185">Reference proteome</keyword>
<proteinExistence type="predicted"/>
<dbReference type="EMBL" id="BAABBW010000004">
    <property type="protein sequence ID" value="GAA4176491.1"/>
    <property type="molecule type" value="Genomic_DNA"/>
</dbReference>
<dbReference type="RefSeq" id="WP_344754656.1">
    <property type="nucleotide sequence ID" value="NZ_BAABBW010000004.1"/>
</dbReference>
<comment type="caution">
    <text evidence="1">The sequence shown here is derived from an EMBL/GenBank/DDBJ whole genome shotgun (WGS) entry which is preliminary data.</text>
</comment>
<evidence type="ECO:0000313" key="1">
    <source>
        <dbReference type="EMBL" id="GAA4176491.1"/>
    </source>
</evidence>
<reference evidence="2" key="1">
    <citation type="journal article" date="2019" name="Int. J. Syst. Evol. Microbiol.">
        <title>The Global Catalogue of Microorganisms (GCM) 10K type strain sequencing project: providing services to taxonomists for standard genome sequencing and annotation.</title>
        <authorList>
            <consortium name="The Broad Institute Genomics Platform"/>
            <consortium name="The Broad Institute Genome Sequencing Center for Infectious Disease"/>
            <person name="Wu L."/>
            <person name="Ma J."/>
        </authorList>
    </citation>
    <scope>NUCLEOTIDE SEQUENCE [LARGE SCALE GENOMIC DNA]</scope>
    <source>
        <strain evidence="2">JCM 17591</strain>
    </source>
</reference>
<dbReference type="Proteomes" id="UP001501079">
    <property type="component" value="Unassembled WGS sequence"/>
</dbReference>
<name>A0ABP8A2U1_9MICO</name>
<organism evidence="1 2">
    <name type="scientific">Gryllotalpicola koreensis</name>
    <dbReference type="NCBI Taxonomy" id="993086"/>
    <lineage>
        <taxon>Bacteria</taxon>
        <taxon>Bacillati</taxon>
        <taxon>Actinomycetota</taxon>
        <taxon>Actinomycetes</taxon>
        <taxon>Micrococcales</taxon>
        <taxon>Microbacteriaceae</taxon>
        <taxon>Gryllotalpicola</taxon>
    </lineage>
</organism>
<sequence length="105" mass="12432">MASKRPIDATKLKRENVVLYRIRTRVRDWSGRTFLNGFTDTSLAELDKITDEHVDLTETERVLDQHAADRIRQLAYRLHIFDDEKDAEIKRQLDVWAHKLEKGEL</sequence>
<protein>
    <submittedName>
        <fullName evidence="1">Uncharacterized protein</fullName>
    </submittedName>
</protein>
<evidence type="ECO:0000313" key="2">
    <source>
        <dbReference type="Proteomes" id="UP001501079"/>
    </source>
</evidence>
<accession>A0ABP8A2U1</accession>
<gene>
    <name evidence="1" type="ORF">GCM10022287_23790</name>
</gene>